<sequence length="55" mass="5683">MCAVGRGARYGMAYSSLPLQNYSASYGKPGLGLRGGRRFLAALTSISAPAVSRAC</sequence>
<organism evidence="1 2">
    <name type="scientific">Rhodonia placenta</name>
    <dbReference type="NCBI Taxonomy" id="104341"/>
    <lineage>
        <taxon>Eukaryota</taxon>
        <taxon>Fungi</taxon>
        <taxon>Dikarya</taxon>
        <taxon>Basidiomycota</taxon>
        <taxon>Agaricomycotina</taxon>
        <taxon>Agaricomycetes</taxon>
        <taxon>Polyporales</taxon>
        <taxon>Adustoporiaceae</taxon>
        <taxon>Rhodonia</taxon>
    </lineage>
</organism>
<accession>A0A8H7P3N2</accession>
<evidence type="ECO:0000313" key="2">
    <source>
        <dbReference type="Proteomes" id="UP000639403"/>
    </source>
</evidence>
<evidence type="ECO:0000313" key="1">
    <source>
        <dbReference type="EMBL" id="KAF9815570.1"/>
    </source>
</evidence>
<reference evidence="1" key="1">
    <citation type="submission" date="2020-11" db="EMBL/GenBank/DDBJ databases">
        <authorList>
            <person name="Koelle M."/>
            <person name="Horta M.A.C."/>
            <person name="Nowrousian M."/>
            <person name="Ohm R.A."/>
            <person name="Benz P."/>
            <person name="Pilgard A."/>
        </authorList>
    </citation>
    <scope>NUCLEOTIDE SEQUENCE</scope>
    <source>
        <strain evidence="1">FPRL280</strain>
    </source>
</reference>
<comment type="caution">
    <text evidence="1">The sequence shown here is derived from an EMBL/GenBank/DDBJ whole genome shotgun (WGS) entry which is preliminary data.</text>
</comment>
<reference evidence="1" key="2">
    <citation type="journal article" name="Front. Microbiol.">
        <title>Degradative Capacity of Two Strains of Rhodonia placenta: From Phenotype to Genotype.</title>
        <authorList>
            <person name="Kolle M."/>
            <person name="Horta M.A.C."/>
            <person name="Nowrousian M."/>
            <person name="Ohm R.A."/>
            <person name="Benz J.P."/>
            <person name="Pilgard A."/>
        </authorList>
    </citation>
    <scope>NUCLEOTIDE SEQUENCE</scope>
    <source>
        <strain evidence="1">FPRL280</strain>
    </source>
</reference>
<dbReference type="AlphaFoldDB" id="A0A8H7P3N2"/>
<dbReference type="EMBL" id="JADOXO010000068">
    <property type="protein sequence ID" value="KAF9815570.1"/>
    <property type="molecule type" value="Genomic_DNA"/>
</dbReference>
<proteinExistence type="predicted"/>
<gene>
    <name evidence="1" type="ORF">IEO21_04491</name>
</gene>
<dbReference type="Proteomes" id="UP000639403">
    <property type="component" value="Unassembled WGS sequence"/>
</dbReference>
<protein>
    <submittedName>
        <fullName evidence="1">Uncharacterized protein</fullName>
    </submittedName>
</protein>
<name>A0A8H7P3N2_9APHY</name>